<dbReference type="SUPFAM" id="SSF82784">
    <property type="entry name" value="OsmC-like"/>
    <property type="match status" value="1"/>
</dbReference>
<dbReference type="Gene3D" id="3.30.300.20">
    <property type="match status" value="1"/>
</dbReference>
<dbReference type="InterPro" id="IPR015946">
    <property type="entry name" value="KH_dom-like_a/b"/>
</dbReference>
<dbReference type="PANTHER" id="PTHR34352">
    <property type="entry name" value="PROTEIN YHFA"/>
    <property type="match status" value="1"/>
</dbReference>
<keyword evidence="2" id="KW-1185">Reference proteome</keyword>
<reference evidence="1 2" key="1">
    <citation type="submission" date="2017-06" db="EMBL/GenBank/DDBJ databases">
        <title>the draft geome sequence of Illustriluteabacillus marina B3227.</title>
        <authorList>
            <person name="He R.-H."/>
            <person name="Du Z.-J."/>
        </authorList>
    </citation>
    <scope>NUCLEOTIDE SEQUENCE [LARGE SCALE GENOMIC DNA]</scope>
    <source>
        <strain evidence="1 2">B3227</strain>
    </source>
</reference>
<accession>A0A2I0QRH5</accession>
<evidence type="ECO:0000313" key="1">
    <source>
        <dbReference type="EMBL" id="PKR76932.1"/>
    </source>
</evidence>
<dbReference type="PANTHER" id="PTHR34352:SF1">
    <property type="entry name" value="PROTEIN YHFA"/>
    <property type="match status" value="1"/>
</dbReference>
<dbReference type="InterPro" id="IPR003718">
    <property type="entry name" value="OsmC/Ohr_fam"/>
</dbReference>
<dbReference type="EMBL" id="PJNH01000004">
    <property type="protein sequence ID" value="PKR76932.1"/>
    <property type="molecule type" value="Genomic_DNA"/>
</dbReference>
<dbReference type="AlphaFoldDB" id="A0A2I0QRH5"/>
<gene>
    <name evidence="1" type="ORF">CEY16_14090</name>
</gene>
<dbReference type="Proteomes" id="UP000243524">
    <property type="component" value="Unassembled WGS sequence"/>
</dbReference>
<proteinExistence type="predicted"/>
<sequence>MKFNVTDQHITSELDYGELMISGDETKGFRPFQLMVSSLAGCSALVYKRILEKQKIEYDEMTIEAEVERSEDSVHKIEKVMLNFKVKGEGLNQEKMQKSLHTASKNCSMVQSVVPTIEVIETVEIVEG</sequence>
<dbReference type="InterPro" id="IPR036102">
    <property type="entry name" value="OsmC/Ohrsf"/>
</dbReference>
<name>A0A2I0QRH5_9BACI</name>
<comment type="caution">
    <text evidence="1">The sequence shown here is derived from an EMBL/GenBank/DDBJ whole genome shotgun (WGS) entry which is preliminary data.</text>
</comment>
<protein>
    <submittedName>
        <fullName evidence="1">Osmotically inducible protein C</fullName>
    </submittedName>
</protein>
<evidence type="ECO:0000313" key="2">
    <source>
        <dbReference type="Proteomes" id="UP000243524"/>
    </source>
</evidence>
<dbReference type="Pfam" id="PF02566">
    <property type="entry name" value="OsmC"/>
    <property type="match status" value="1"/>
</dbReference>
<dbReference type="RefSeq" id="WP_101332682.1">
    <property type="nucleotide sequence ID" value="NZ_PJNH01000004.1"/>
</dbReference>
<organism evidence="1 2">
    <name type="scientific">Halalkalibacillus sediminis</name>
    <dbReference type="NCBI Taxonomy" id="2018042"/>
    <lineage>
        <taxon>Bacteria</taxon>
        <taxon>Bacillati</taxon>
        <taxon>Bacillota</taxon>
        <taxon>Bacilli</taxon>
        <taxon>Bacillales</taxon>
        <taxon>Bacillaceae</taxon>
        <taxon>Halalkalibacillus</taxon>
    </lineage>
</organism>
<dbReference type="OrthoDB" id="13625at2"/>